<sequence length="55" mass="6012">KILGCICNVIQNTVLPSWFSSAPANFGHPSAGTINADEWRTHITVHIPLALISLW</sequence>
<dbReference type="AlphaFoldDB" id="A0A0C3J6G9"/>
<evidence type="ECO:0000313" key="2">
    <source>
        <dbReference type="Proteomes" id="UP000054217"/>
    </source>
</evidence>
<evidence type="ECO:0000313" key="1">
    <source>
        <dbReference type="EMBL" id="KIN93291.1"/>
    </source>
</evidence>
<accession>A0A0C3J6G9</accession>
<dbReference type="HOGENOM" id="CLU_204787_0_0_1"/>
<dbReference type="InParanoid" id="A0A0C3J6G9"/>
<dbReference type="STRING" id="870435.A0A0C3J6G9"/>
<reference evidence="2" key="2">
    <citation type="submission" date="2015-01" db="EMBL/GenBank/DDBJ databases">
        <title>Evolutionary Origins and Diversification of the Mycorrhizal Mutualists.</title>
        <authorList>
            <consortium name="DOE Joint Genome Institute"/>
            <consortium name="Mycorrhizal Genomics Consortium"/>
            <person name="Kohler A."/>
            <person name="Kuo A."/>
            <person name="Nagy L.G."/>
            <person name="Floudas D."/>
            <person name="Copeland A."/>
            <person name="Barry K.W."/>
            <person name="Cichocki N."/>
            <person name="Veneault-Fourrey C."/>
            <person name="LaButti K."/>
            <person name="Lindquist E.A."/>
            <person name="Lipzen A."/>
            <person name="Lundell T."/>
            <person name="Morin E."/>
            <person name="Murat C."/>
            <person name="Riley R."/>
            <person name="Ohm R."/>
            <person name="Sun H."/>
            <person name="Tunlid A."/>
            <person name="Henrissat B."/>
            <person name="Grigoriev I.V."/>
            <person name="Hibbett D.S."/>
            <person name="Martin F."/>
        </authorList>
    </citation>
    <scope>NUCLEOTIDE SEQUENCE [LARGE SCALE GENOMIC DNA]</scope>
    <source>
        <strain evidence="2">Marx 270</strain>
    </source>
</reference>
<proteinExistence type="predicted"/>
<reference evidence="1 2" key="1">
    <citation type="submission" date="2014-04" db="EMBL/GenBank/DDBJ databases">
        <authorList>
            <consortium name="DOE Joint Genome Institute"/>
            <person name="Kuo A."/>
            <person name="Kohler A."/>
            <person name="Costa M.D."/>
            <person name="Nagy L.G."/>
            <person name="Floudas D."/>
            <person name="Copeland A."/>
            <person name="Barry K.W."/>
            <person name="Cichocki N."/>
            <person name="Veneault-Fourrey C."/>
            <person name="LaButti K."/>
            <person name="Lindquist E.A."/>
            <person name="Lipzen A."/>
            <person name="Lundell T."/>
            <person name="Morin E."/>
            <person name="Murat C."/>
            <person name="Sun H."/>
            <person name="Tunlid A."/>
            <person name="Henrissat B."/>
            <person name="Grigoriev I.V."/>
            <person name="Hibbett D.S."/>
            <person name="Martin F."/>
            <person name="Nordberg H.P."/>
            <person name="Cantor M.N."/>
            <person name="Hua S.X."/>
        </authorList>
    </citation>
    <scope>NUCLEOTIDE SEQUENCE [LARGE SCALE GENOMIC DNA]</scope>
    <source>
        <strain evidence="1 2">Marx 270</strain>
    </source>
</reference>
<dbReference type="Proteomes" id="UP000054217">
    <property type="component" value="Unassembled WGS sequence"/>
</dbReference>
<organism evidence="1 2">
    <name type="scientific">Pisolithus tinctorius Marx 270</name>
    <dbReference type="NCBI Taxonomy" id="870435"/>
    <lineage>
        <taxon>Eukaryota</taxon>
        <taxon>Fungi</taxon>
        <taxon>Dikarya</taxon>
        <taxon>Basidiomycota</taxon>
        <taxon>Agaricomycotina</taxon>
        <taxon>Agaricomycetes</taxon>
        <taxon>Agaricomycetidae</taxon>
        <taxon>Boletales</taxon>
        <taxon>Sclerodermatineae</taxon>
        <taxon>Pisolithaceae</taxon>
        <taxon>Pisolithus</taxon>
    </lineage>
</organism>
<dbReference type="EMBL" id="KN832186">
    <property type="protein sequence ID" value="KIN93291.1"/>
    <property type="molecule type" value="Genomic_DNA"/>
</dbReference>
<feature type="non-terminal residue" evidence="1">
    <location>
        <position position="55"/>
    </location>
</feature>
<keyword evidence="2" id="KW-1185">Reference proteome</keyword>
<gene>
    <name evidence="1" type="ORF">M404DRAFT_69252</name>
</gene>
<name>A0A0C3J6G9_PISTI</name>
<dbReference type="OrthoDB" id="3247418at2759"/>
<feature type="non-terminal residue" evidence="1">
    <location>
        <position position="1"/>
    </location>
</feature>
<protein>
    <submittedName>
        <fullName evidence="1">Uncharacterized protein</fullName>
    </submittedName>
</protein>